<evidence type="ECO:0000313" key="3">
    <source>
        <dbReference type="Proteomes" id="UP000049983"/>
    </source>
</evidence>
<protein>
    <submittedName>
        <fullName evidence="2">Uncharacterized protein</fullName>
    </submittedName>
</protein>
<name>A0A0M7A648_9HYPH</name>
<keyword evidence="3" id="KW-1185">Reference proteome</keyword>
<sequence>MALDITSLPVSGGVLASGLVFAGLSAFVLGPLVAERTAQKIGWYQDCEREIVQDLHSHTSDPVQQPAISCKDMFGHMPGEHRQVLNLFGMGAACAALDQTLEQKRRLETLRQQRLERAADEAGARCSCAVAHLVETERVSLALFVSSARLITPPSLTDFRASLKSSAESPICRRLASVED</sequence>
<keyword evidence="1" id="KW-0812">Transmembrane</keyword>
<keyword evidence="1" id="KW-1133">Transmembrane helix</keyword>
<reference evidence="3" key="1">
    <citation type="submission" date="2015-07" db="EMBL/GenBank/DDBJ databases">
        <authorList>
            <person name="Rodrigo-Torres Lidia"/>
            <person name="Arahal R.David."/>
        </authorList>
    </citation>
    <scope>NUCLEOTIDE SEQUENCE [LARGE SCALE GENOMIC DNA]</scope>
    <source>
        <strain evidence="3">CECT 5096</strain>
    </source>
</reference>
<dbReference type="STRING" id="311410.LA5095_01956"/>
<feature type="transmembrane region" description="Helical" evidence="1">
    <location>
        <begin position="12"/>
        <end position="34"/>
    </location>
</feature>
<gene>
    <name evidence="2" type="ORF">LA5096_00812</name>
</gene>
<accession>A0A0M7A648</accession>
<proteinExistence type="predicted"/>
<dbReference type="Proteomes" id="UP000049983">
    <property type="component" value="Unassembled WGS sequence"/>
</dbReference>
<dbReference type="EMBL" id="CXWC01000002">
    <property type="protein sequence ID" value="CTQ65676.1"/>
    <property type="molecule type" value="Genomic_DNA"/>
</dbReference>
<evidence type="ECO:0000313" key="2">
    <source>
        <dbReference type="EMBL" id="CTQ65676.1"/>
    </source>
</evidence>
<dbReference type="AlphaFoldDB" id="A0A0M7A648"/>
<evidence type="ECO:0000256" key="1">
    <source>
        <dbReference type="SAM" id="Phobius"/>
    </source>
</evidence>
<keyword evidence="1" id="KW-0472">Membrane</keyword>
<organism evidence="2 3">
    <name type="scientific">Roseibium album</name>
    <dbReference type="NCBI Taxonomy" id="311410"/>
    <lineage>
        <taxon>Bacteria</taxon>
        <taxon>Pseudomonadati</taxon>
        <taxon>Pseudomonadota</taxon>
        <taxon>Alphaproteobacteria</taxon>
        <taxon>Hyphomicrobiales</taxon>
        <taxon>Stappiaceae</taxon>
        <taxon>Roseibium</taxon>
    </lineage>
</organism>